<evidence type="ECO:0000259" key="12">
    <source>
        <dbReference type="PROSITE" id="PS50112"/>
    </source>
</evidence>
<feature type="domain" description="PAS" evidence="12">
    <location>
        <begin position="11"/>
        <end position="93"/>
    </location>
</feature>
<dbReference type="InterPro" id="IPR014710">
    <property type="entry name" value="RmlC-like_jellyroll"/>
</dbReference>
<dbReference type="InterPro" id="IPR050818">
    <property type="entry name" value="KCNH_animal-type"/>
</dbReference>
<feature type="transmembrane region" description="Helical" evidence="11">
    <location>
        <begin position="605"/>
        <end position="629"/>
    </location>
</feature>
<dbReference type="GO" id="GO:0005242">
    <property type="term" value="F:inward rectifier potassium channel activity"/>
    <property type="evidence" value="ECO:0007669"/>
    <property type="project" value="TreeGrafter"/>
</dbReference>
<feature type="region of interest" description="Disordered" evidence="10">
    <location>
        <begin position="464"/>
        <end position="496"/>
    </location>
</feature>
<dbReference type="Proteomes" id="UP001154078">
    <property type="component" value="Chromosome 11"/>
</dbReference>
<dbReference type="Pfam" id="PF13426">
    <property type="entry name" value="PAS_9"/>
    <property type="match status" value="1"/>
</dbReference>
<accession>A0A9P0AVR7</accession>
<dbReference type="GO" id="GO:0042391">
    <property type="term" value="P:regulation of membrane potential"/>
    <property type="evidence" value="ECO:0007669"/>
    <property type="project" value="TreeGrafter"/>
</dbReference>
<evidence type="ECO:0000256" key="5">
    <source>
        <dbReference type="ARBA" id="ARBA00022989"/>
    </source>
</evidence>
<evidence type="ECO:0000256" key="9">
    <source>
        <dbReference type="ARBA" id="ARBA00034430"/>
    </source>
</evidence>
<feature type="transmembrane region" description="Helical" evidence="11">
    <location>
        <begin position="649"/>
        <end position="668"/>
    </location>
</feature>
<dbReference type="GO" id="GO:0034702">
    <property type="term" value="C:monoatomic ion channel complex"/>
    <property type="evidence" value="ECO:0007669"/>
    <property type="project" value="UniProtKB-KW"/>
</dbReference>
<keyword evidence="7 11" id="KW-0472">Membrane</keyword>
<dbReference type="PANTHER" id="PTHR10217">
    <property type="entry name" value="VOLTAGE AND LIGAND GATED POTASSIUM CHANNEL"/>
    <property type="match status" value="1"/>
</dbReference>
<feature type="region of interest" description="Disordered" evidence="10">
    <location>
        <begin position="307"/>
        <end position="351"/>
    </location>
</feature>
<feature type="compositionally biased region" description="Polar residues" evidence="10">
    <location>
        <begin position="307"/>
        <end position="332"/>
    </location>
</feature>
<keyword evidence="3 11" id="KW-0812">Transmembrane</keyword>
<keyword evidence="5 11" id="KW-1133">Transmembrane helix</keyword>
<dbReference type="PANTHER" id="PTHR10217:SF548">
    <property type="entry name" value="GH12235P"/>
    <property type="match status" value="1"/>
</dbReference>
<dbReference type="OrthoDB" id="432483at2759"/>
<evidence type="ECO:0000256" key="10">
    <source>
        <dbReference type="SAM" id="MobiDB-lite"/>
    </source>
</evidence>
<sequence>MPVRRGHVAPRTTLIETIIRKFDTDNRSFLVANSREGQCHVIYCSDGFCRLTGYSRAEVMQRPASCEFLCGTLTSQQAVASLREALRENVEKHAEILYYRKDGSKFLCSEVIAPIRSEVDDICLIIINFEDLTTLPTASLDGSPVAKPNRLSKFDRARNSFRQSLRLGSNLRGRGLRLAGYLTPPSDVTAAEEEDDTLEQCPLTITPILDQTWVSRGDPGAQTTAIGYATAPQKEYTALTVSHSAPASHQASFERGESVERAVRQPLLNNCNRYHSTSNKVSHATSLDAIARRQCFRTGLPSVTQIQKTPLSKQFPNVSSESDLQRYRTAQHSNDRKSPSLSNPTTDSLRQKVCPQISPTTKIYENHLIKYKSTKSLQSFVETDDEVYINFIENGGKMKIPMSTLLESGNPRKFREKVTGILEEYRVLMSTKNHQEKVKKNVNETQIDKNEQKQPRHITYNFVIPTPQASGPSRKSINDDRRKSTISFDSTNEETEPKTRTIVGGSLKYEIGRNRSVGTLLNFPLKWSSVRIKGTGFEESRRSVVKVEPCNGISSKMEYSNLKVQKQTLAMYVLSLGADVIPDYKLQNPRIHNWTILHYSPFKAVWDWIILILVMYTAIFTPYVAAFLLSEPDQKRNSNKKYSEDPLVIIDLIALMYASIFGNVSAIIQRFILRHGEISYADVEGQGVYTLPSNPESFAAKIRGVFPARVDLHQRNRYELGFERVPECLQADICKYDIFGGEPLPSHHPWGKSACNVRALTYCDLHKIHRDDLLDVLDLYPEFYSYFLNNLENNHRSKRL</sequence>
<dbReference type="InterPro" id="IPR000014">
    <property type="entry name" value="PAS"/>
</dbReference>
<dbReference type="GO" id="GO:0005886">
    <property type="term" value="C:plasma membrane"/>
    <property type="evidence" value="ECO:0007669"/>
    <property type="project" value="TreeGrafter"/>
</dbReference>
<evidence type="ECO:0000256" key="6">
    <source>
        <dbReference type="ARBA" id="ARBA00023065"/>
    </source>
</evidence>
<gene>
    <name evidence="13" type="ORF">MELIAE_LOCUS2441</name>
</gene>
<evidence type="ECO:0000313" key="13">
    <source>
        <dbReference type="EMBL" id="CAH0549239.1"/>
    </source>
</evidence>
<keyword evidence="2" id="KW-0813">Transport</keyword>
<dbReference type="AlphaFoldDB" id="A0A9P0AVR7"/>
<proteinExistence type="predicted"/>
<evidence type="ECO:0000256" key="4">
    <source>
        <dbReference type="ARBA" id="ARBA00022882"/>
    </source>
</evidence>
<evidence type="ECO:0000256" key="3">
    <source>
        <dbReference type="ARBA" id="ARBA00022692"/>
    </source>
</evidence>
<dbReference type="PROSITE" id="PS50112">
    <property type="entry name" value="PAS"/>
    <property type="match status" value="1"/>
</dbReference>
<dbReference type="SUPFAM" id="SSF55785">
    <property type="entry name" value="PYP-like sensor domain (PAS domain)"/>
    <property type="match status" value="1"/>
</dbReference>
<dbReference type="Gene3D" id="2.60.120.10">
    <property type="entry name" value="Jelly Rolls"/>
    <property type="match status" value="1"/>
</dbReference>
<dbReference type="Gene3D" id="3.30.450.20">
    <property type="entry name" value="PAS domain"/>
    <property type="match status" value="1"/>
</dbReference>
<dbReference type="InterPro" id="IPR018490">
    <property type="entry name" value="cNMP-bd_dom_sf"/>
</dbReference>
<comment type="subcellular location">
    <subcellularLocation>
        <location evidence="1">Membrane</location>
        <topology evidence="1">Multi-pass membrane protein</topology>
    </subcellularLocation>
</comment>
<dbReference type="NCBIfam" id="TIGR00229">
    <property type="entry name" value="sensory_box"/>
    <property type="match status" value="1"/>
</dbReference>
<evidence type="ECO:0000256" key="8">
    <source>
        <dbReference type="ARBA" id="ARBA00023303"/>
    </source>
</evidence>
<keyword evidence="8" id="KW-0407">Ion channel</keyword>
<dbReference type="CDD" id="cd00130">
    <property type="entry name" value="PAS"/>
    <property type="match status" value="1"/>
</dbReference>
<reference evidence="13" key="1">
    <citation type="submission" date="2021-12" db="EMBL/GenBank/DDBJ databases">
        <authorList>
            <person name="King R."/>
        </authorList>
    </citation>
    <scope>NUCLEOTIDE SEQUENCE</scope>
</reference>
<dbReference type="SUPFAM" id="SSF51206">
    <property type="entry name" value="cAMP-binding domain-like"/>
    <property type="match status" value="1"/>
</dbReference>
<keyword evidence="4" id="KW-0851">Voltage-gated channel</keyword>
<evidence type="ECO:0000256" key="2">
    <source>
        <dbReference type="ARBA" id="ARBA00022448"/>
    </source>
</evidence>
<dbReference type="InterPro" id="IPR035965">
    <property type="entry name" value="PAS-like_dom_sf"/>
</dbReference>
<evidence type="ECO:0000256" key="11">
    <source>
        <dbReference type="SAM" id="Phobius"/>
    </source>
</evidence>
<dbReference type="FunFam" id="3.30.450.20:FF:000001">
    <property type="entry name" value="Potassium voltage-gated channel subfamily H member 7"/>
    <property type="match status" value="1"/>
</dbReference>
<dbReference type="EMBL" id="OV121142">
    <property type="protein sequence ID" value="CAH0549239.1"/>
    <property type="molecule type" value="Genomic_DNA"/>
</dbReference>
<evidence type="ECO:0000313" key="14">
    <source>
        <dbReference type="Proteomes" id="UP001154078"/>
    </source>
</evidence>
<comment type="catalytic activity">
    <reaction evidence="9">
        <text>K(+)(in) = K(+)(out)</text>
        <dbReference type="Rhea" id="RHEA:29463"/>
        <dbReference type="ChEBI" id="CHEBI:29103"/>
    </reaction>
</comment>
<feature type="compositionally biased region" description="Polar residues" evidence="10">
    <location>
        <begin position="339"/>
        <end position="348"/>
    </location>
</feature>
<evidence type="ECO:0000256" key="7">
    <source>
        <dbReference type="ARBA" id="ARBA00023136"/>
    </source>
</evidence>
<keyword evidence="6" id="KW-0406">Ion transport</keyword>
<name>A0A9P0AVR7_BRAAE</name>
<organism evidence="13 14">
    <name type="scientific">Brassicogethes aeneus</name>
    <name type="common">Rape pollen beetle</name>
    <name type="synonym">Meligethes aeneus</name>
    <dbReference type="NCBI Taxonomy" id="1431903"/>
    <lineage>
        <taxon>Eukaryota</taxon>
        <taxon>Metazoa</taxon>
        <taxon>Ecdysozoa</taxon>
        <taxon>Arthropoda</taxon>
        <taxon>Hexapoda</taxon>
        <taxon>Insecta</taxon>
        <taxon>Pterygota</taxon>
        <taxon>Neoptera</taxon>
        <taxon>Endopterygota</taxon>
        <taxon>Coleoptera</taxon>
        <taxon>Polyphaga</taxon>
        <taxon>Cucujiformia</taxon>
        <taxon>Nitidulidae</taxon>
        <taxon>Meligethinae</taxon>
        <taxon>Brassicogethes</taxon>
    </lineage>
</organism>
<keyword evidence="14" id="KW-1185">Reference proteome</keyword>
<evidence type="ECO:0000256" key="1">
    <source>
        <dbReference type="ARBA" id="ARBA00004141"/>
    </source>
</evidence>
<protein>
    <recommendedName>
        <fullName evidence="12">PAS domain-containing protein</fullName>
    </recommendedName>
</protein>